<dbReference type="SUPFAM" id="SSF64586">
    <property type="entry name" value="C-terminal domain of ProRS"/>
    <property type="match status" value="1"/>
</dbReference>
<protein>
    <submittedName>
        <fullName evidence="2">Proline--tRNA ligase</fullName>
    </submittedName>
</protein>
<dbReference type="GO" id="GO:0004827">
    <property type="term" value="F:proline-tRNA ligase activity"/>
    <property type="evidence" value="ECO:0007669"/>
    <property type="project" value="InterPro"/>
</dbReference>
<proteinExistence type="predicted"/>
<dbReference type="GO" id="GO:0006433">
    <property type="term" value="P:prolyl-tRNA aminoacylation"/>
    <property type="evidence" value="ECO:0007669"/>
    <property type="project" value="InterPro"/>
</dbReference>
<dbReference type="SMART" id="SM00946">
    <property type="entry name" value="ProRS-C_1"/>
    <property type="match status" value="1"/>
</dbReference>
<keyword evidence="3" id="KW-1185">Reference proteome</keyword>
<reference evidence="2" key="2">
    <citation type="submission" date="2023-05" db="EMBL/GenBank/DDBJ databases">
        <authorList>
            <person name="Schelkunov M.I."/>
        </authorList>
    </citation>
    <scope>NUCLEOTIDE SEQUENCE</scope>
    <source>
        <strain evidence="2">Hsosn_3</strain>
        <tissue evidence="2">Leaf</tissue>
    </source>
</reference>
<dbReference type="GO" id="GO:0005739">
    <property type="term" value="C:mitochondrion"/>
    <property type="evidence" value="ECO:0007669"/>
    <property type="project" value="TreeGrafter"/>
</dbReference>
<dbReference type="EMBL" id="JAUIZM010000010">
    <property type="protein sequence ID" value="KAK1361200.1"/>
    <property type="molecule type" value="Genomic_DNA"/>
</dbReference>
<feature type="domain" description="Proline-tRNA ligase class II C-terminal" evidence="1">
    <location>
        <begin position="77"/>
        <end position="143"/>
    </location>
</feature>
<reference evidence="2" key="1">
    <citation type="submission" date="2023-02" db="EMBL/GenBank/DDBJ databases">
        <title>Genome of toxic invasive species Heracleum sosnowskyi carries increased number of genes despite the absence of recent whole-genome duplications.</title>
        <authorList>
            <person name="Schelkunov M."/>
            <person name="Shtratnikova V."/>
            <person name="Makarenko M."/>
            <person name="Klepikova A."/>
            <person name="Omelchenko D."/>
            <person name="Novikova G."/>
            <person name="Obukhova E."/>
            <person name="Bogdanov V."/>
            <person name="Penin A."/>
            <person name="Logacheva M."/>
        </authorList>
    </citation>
    <scope>NUCLEOTIDE SEQUENCE</scope>
    <source>
        <strain evidence="2">Hsosn_3</strain>
        <tissue evidence="2">Leaf</tissue>
    </source>
</reference>
<name>A0AAD8M416_9APIA</name>
<dbReference type="Pfam" id="PF09180">
    <property type="entry name" value="ProRS-C_1"/>
    <property type="match status" value="1"/>
</dbReference>
<dbReference type="Proteomes" id="UP001237642">
    <property type="component" value="Unassembled WGS sequence"/>
</dbReference>
<accession>A0AAD8M416</accession>
<evidence type="ECO:0000313" key="2">
    <source>
        <dbReference type="EMBL" id="KAK1361200.1"/>
    </source>
</evidence>
<comment type="caution">
    <text evidence="2">The sequence shown here is derived from an EMBL/GenBank/DDBJ whole genome shotgun (WGS) entry which is preliminary data.</text>
</comment>
<organism evidence="2 3">
    <name type="scientific">Heracleum sosnowskyi</name>
    <dbReference type="NCBI Taxonomy" id="360622"/>
    <lineage>
        <taxon>Eukaryota</taxon>
        <taxon>Viridiplantae</taxon>
        <taxon>Streptophyta</taxon>
        <taxon>Embryophyta</taxon>
        <taxon>Tracheophyta</taxon>
        <taxon>Spermatophyta</taxon>
        <taxon>Magnoliopsida</taxon>
        <taxon>eudicotyledons</taxon>
        <taxon>Gunneridae</taxon>
        <taxon>Pentapetalae</taxon>
        <taxon>asterids</taxon>
        <taxon>campanulids</taxon>
        <taxon>Apiales</taxon>
        <taxon>Apiaceae</taxon>
        <taxon>Apioideae</taxon>
        <taxon>apioid superclade</taxon>
        <taxon>Tordylieae</taxon>
        <taxon>Tordyliinae</taxon>
        <taxon>Heracleum</taxon>
    </lineage>
</organism>
<dbReference type="GO" id="GO:0009570">
    <property type="term" value="C:chloroplast stroma"/>
    <property type="evidence" value="ECO:0007669"/>
    <property type="project" value="TreeGrafter"/>
</dbReference>
<keyword evidence="2" id="KW-0436">Ligase</keyword>
<dbReference type="InterPro" id="IPR016061">
    <property type="entry name" value="Pro-tRNA_ligase_II_C"/>
</dbReference>
<dbReference type="Gene3D" id="3.30.110.30">
    <property type="entry name" value="C-terminal domain of ProRS"/>
    <property type="match status" value="1"/>
</dbReference>
<dbReference type="AlphaFoldDB" id="A0AAD8M416"/>
<dbReference type="GO" id="GO:0005524">
    <property type="term" value="F:ATP binding"/>
    <property type="evidence" value="ECO:0007669"/>
    <property type="project" value="InterPro"/>
</dbReference>
<dbReference type="InterPro" id="IPR017449">
    <property type="entry name" value="Pro-tRNA_synth_II"/>
</dbReference>
<dbReference type="FunFam" id="3.30.110.30:FF:000004">
    <property type="entry name" value="Proline--tRNA ligase, chloroplastic/mitochondrial"/>
    <property type="match status" value="1"/>
</dbReference>
<dbReference type="InterPro" id="IPR004499">
    <property type="entry name" value="Pro-tRNA-ligase_IIa_arc-type"/>
</dbReference>
<dbReference type="PANTHER" id="PTHR43382">
    <property type="entry name" value="PROLYL-TRNA SYNTHETASE"/>
    <property type="match status" value="1"/>
</dbReference>
<gene>
    <name evidence="2" type="ORF">POM88_045674</name>
</gene>
<evidence type="ECO:0000313" key="3">
    <source>
        <dbReference type="Proteomes" id="UP001237642"/>
    </source>
</evidence>
<sequence length="143" mass="15971">MKGIPLRIEIGPRDVSSRSVVISRRDIPGKQGKVFGISMEPSFLVDYIKEKLNEVQSSLLSAATSFRDSNFVDVSSYDELKEAILQGKWARGPWSASDEEELRVKEETGATIRCFPFEQPEGPHTCLMTENPADEVAIFAISY</sequence>
<dbReference type="GO" id="GO:0017101">
    <property type="term" value="C:aminoacyl-tRNA synthetase multienzyme complex"/>
    <property type="evidence" value="ECO:0007669"/>
    <property type="project" value="TreeGrafter"/>
</dbReference>
<evidence type="ECO:0000259" key="1">
    <source>
        <dbReference type="SMART" id="SM00946"/>
    </source>
</evidence>
<dbReference type="SUPFAM" id="SSF52954">
    <property type="entry name" value="Class II aaRS ABD-related"/>
    <property type="match status" value="1"/>
</dbReference>
<dbReference type="InterPro" id="IPR036621">
    <property type="entry name" value="Anticodon-bd_dom_sf"/>
</dbReference>
<dbReference type="PANTHER" id="PTHR43382:SF3">
    <property type="entry name" value="PROLINE--TRNA LIGASE, CHLOROPLASTIC_MITOCHONDRIAL"/>
    <property type="match status" value="1"/>
</dbReference>
<dbReference type="Gene3D" id="3.40.50.800">
    <property type="entry name" value="Anticodon-binding domain"/>
    <property type="match status" value="1"/>
</dbReference>